<evidence type="ECO:0000256" key="5">
    <source>
        <dbReference type="PROSITE-ProRule" id="PRU00576"/>
    </source>
</evidence>
<dbReference type="InterPro" id="IPR027328">
    <property type="entry name" value="MAPRE"/>
</dbReference>
<organism evidence="8 9">
    <name type="scientific">Vairimorpha necatrix</name>
    <dbReference type="NCBI Taxonomy" id="6039"/>
    <lineage>
        <taxon>Eukaryota</taxon>
        <taxon>Fungi</taxon>
        <taxon>Fungi incertae sedis</taxon>
        <taxon>Microsporidia</taxon>
        <taxon>Nosematidae</taxon>
        <taxon>Vairimorpha</taxon>
    </lineage>
</organism>
<evidence type="ECO:0000256" key="4">
    <source>
        <dbReference type="ARBA" id="ARBA00023212"/>
    </source>
</evidence>
<feature type="coiled-coil region" evidence="6">
    <location>
        <begin position="126"/>
        <end position="165"/>
    </location>
</feature>
<dbReference type="Proteomes" id="UP001334084">
    <property type="component" value="Chromosome 10"/>
</dbReference>
<dbReference type="PANTHER" id="PTHR10623">
    <property type="entry name" value="MICROTUBULE-ASSOCIATED PROTEIN RP/EB FAMILY MEMBER"/>
    <property type="match status" value="1"/>
</dbReference>
<evidence type="ECO:0000256" key="3">
    <source>
        <dbReference type="ARBA" id="ARBA00022701"/>
    </source>
</evidence>
<dbReference type="EMBL" id="CP142735">
    <property type="protein sequence ID" value="WUR04827.1"/>
    <property type="molecule type" value="Genomic_DNA"/>
</dbReference>
<dbReference type="Gene3D" id="1.10.418.10">
    <property type="entry name" value="Calponin-like domain"/>
    <property type="match status" value="1"/>
</dbReference>
<keyword evidence="3 5" id="KW-0493">Microtubule</keyword>
<dbReference type="GO" id="GO:0008017">
    <property type="term" value="F:microtubule binding"/>
    <property type="evidence" value="ECO:0007669"/>
    <property type="project" value="InterPro"/>
</dbReference>
<evidence type="ECO:0000256" key="1">
    <source>
        <dbReference type="ARBA" id="ARBA00004245"/>
    </source>
</evidence>
<keyword evidence="4" id="KW-0206">Cytoskeleton</keyword>
<evidence type="ECO:0000256" key="6">
    <source>
        <dbReference type="SAM" id="Coils"/>
    </source>
</evidence>
<sequence>MKTSRRELVEWLRDLGININKIEEIGQGTAICKLLNLIHLNVPLNYVKNPSSNYEYLKNLKVAQSFFAENKIDVRFLIEKTKSTILNNEESVREKNRQEILENIKKHNEDHNVKLEDKYNLVLEENMRLINVIRNQELELATLKSQKSQIKNEEIQKLMSDLEKNRDFYFSILVDIEKFLIDNSNIENNVKEEILSLLYRKE</sequence>
<dbReference type="Gene3D" id="1.20.5.1430">
    <property type="match status" value="1"/>
</dbReference>
<accession>A0AAX4JFW9</accession>
<name>A0AAX4JFW9_9MICR</name>
<evidence type="ECO:0000259" key="7">
    <source>
        <dbReference type="PROSITE" id="PS51230"/>
    </source>
</evidence>
<keyword evidence="6" id="KW-0175">Coiled coil</keyword>
<gene>
    <name evidence="8" type="ORF">VNE69_10177</name>
</gene>
<dbReference type="KEGG" id="vnx:VNE69_10177"/>
<dbReference type="SUPFAM" id="SSF47576">
    <property type="entry name" value="Calponin-homology domain, CH-domain"/>
    <property type="match status" value="1"/>
</dbReference>
<dbReference type="RefSeq" id="XP_065330972.1">
    <property type="nucleotide sequence ID" value="XM_065474900.1"/>
</dbReference>
<evidence type="ECO:0000313" key="8">
    <source>
        <dbReference type="EMBL" id="WUR04827.1"/>
    </source>
</evidence>
<protein>
    <submittedName>
        <fullName evidence="8">Protein BIM1</fullName>
    </submittedName>
</protein>
<proteinExistence type="predicted"/>
<evidence type="ECO:0000313" key="9">
    <source>
        <dbReference type="Proteomes" id="UP001334084"/>
    </source>
</evidence>
<dbReference type="PROSITE" id="PS51230">
    <property type="entry name" value="EB1_C"/>
    <property type="match status" value="1"/>
</dbReference>
<keyword evidence="2" id="KW-0963">Cytoplasm</keyword>
<dbReference type="InterPro" id="IPR004953">
    <property type="entry name" value="EB1_C"/>
</dbReference>
<comment type="subcellular location">
    <subcellularLocation>
        <location evidence="1">Cytoplasm</location>
        <location evidence="1">Cytoskeleton</location>
    </subcellularLocation>
</comment>
<dbReference type="InterPro" id="IPR036133">
    <property type="entry name" value="EB1_C_sf"/>
</dbReference>
<dbReference type="SUPFAM" id="SSF140612">
    <property type="entry name" value="EB1 dimerisation domain-like"/>
    <property type="match status" value="1"/>
</dbReference>
<dbReference type="Pfam" id="PF03271">
    <property type="entry name" value="EB1"/>
    <property type="match status" value="1"/>
</dbReference>
<feature type="domain" description="EB1 C-terminal" evidence="7">
    <location>
        <begin position="137"/>
        <end position="202"/>
    </location>
</feature>
<dbReference type="GeneID" id="90542659"/>
<keyword evidence="9" id="KW-1185">Reference proteome</keyword>
<dbReference type="InterPro" id="IPR036872">
    <property type="entry name" value="CH_dom_sf"/>
</dbReference>
<dbReference type="AlphaFoldDB" id="A0AAX4JFW9"/>
<dbReference type="GO" id="GO:0005874">
    <property type="term" value="C:microtubule"/>
    <property type="evidence" value="ECO:0007669"/>
    <property type="project" value="UniProtKB-KW"/>
</dbReference>
<evidence type="ECO:0000256" key="2">
    <source>
        <dbReference type="ARBA" id="ARBA00022490"/>
    </source>
</evidence>
<reference evidence="8" key="1">
    <citation type="journal article" date="2024" name="BMC Genomics">
        <title>Functional annotation of a divergent genome using sequence and structure-based similarity.</title>
        <authorList>
            <person name="Svedberg D."/>
            <person name="Winiger R.R."/>
            <person name="Berg A."/>
            <person name="Sharma H."/>
            <person name="Tellgren-Roth C."/>
            <person name="Debrunner-Vossbrinck B.A."/>
            <person name="Vossbrinck C.R."/>
            <person name="Barandun J."/>
        </authorList>
    </citation>
    <scope>NUCLEOTIDE SEQUENCE</scope>
    <source>
        <strain evidence="8">Illinois isolate</strain>
    </source>
</reference>